<dbReference type="Proteomes" id="UP001155057">
    <property type="component" value="Unassembled WGS sequence"/>
</dbReference>
<dbReference type="AlphaFoldDB" id="A0A9X2QBA1"/>
<dbReference type="RefSeq" id="WP_259123735.1">
    <property type="nucleotide sequence ID" value="NZ_JANUAE010000004.1"/>
</dbReference>
<protein>
    <submittedName>
        <fullName evidence="1">Uncharacterized protein</fullName>
    </submittedName>
</protein>
<gene>
    <name evidence="1" type="ORF">GGP61_001441</name>
</gene>
<reference evidence="1" key="1">
    <citation type="submission" date="2022-08" db="EMBL/GenBank/DDBJ databases">
        <title>Genomic Encyclopedia of Type Strains, Phase V (KMG-V): Genome sequencing to study the core and pangenomes of soil and plant-associated prokaryotes.</title>
        <authorList>
            <person name="Whitman W."/>
        </authorList>
    </citation>
    <scope>NUCLEOTIDE SEQUENCE</scope>
    <source>
        <strain evidence="1">SP3049</strain>
    </source>
</reference>
<evidence type="ECO:0000313" key="1">
    <source>
        <dbReference type="EMBL" id="MCS3709837.1"/>
    </source>
</evidence>
<proteinExistence type="predicted"/>
<evidence type="ECO:0000313" key="2">
    <source>
        <dbReference type="Proteomes" id="UP001155057"/>
    </source>
</evidence>
<comment type="caution">
    <text evidence="1">The sequence shown here is derived from an EMBL/GenBank/DDBJ whole genome shotgun (WGS) entry which is preliminary data.</text>
</comment>
<accession>A0A9X2QBA1</accession>
<organism evidence="1 2">
    <name type="scientific">Salinibacter ruber</name>
    <dbReference type="NCBI Taxonomy" id="146919"/>
    <lineage>
        <taxon>Bacteria</taxon>
        <taxon>Pseudomonadati</taxon>
        <taxon>Rhodothermota</taxon>
        <taxon>Rhodothermia</taxon>
        <taxon>Rhodothermales</taxon>
        <taxon>Salinibacteraceae</taxon>
        <taxon>Salinibacter</taxon>
    </lineage>
</organism>
<dbReference type="EMBL" id="JANUAE010000004">
    <property type="protein sequence ID" value="MCS3709837.1"/>
    <property type="molecule type" value="Genomic_DNA"/>
</dbReference>
<sequence>MLDALGPFFATPHPLEITSKARGRVKPGVEVVVIVEVVGLVVDHLKKNPFRRVRFSGIEATGGGIVPNTDGDVPRSA</sequence>
<name>A0A9X2QBA1_9BACT</name>